<dbReference type="AlphaFoldDB" id="A0A9Q1HCK9"/>
<reference evidence="2" key="1">
    <citation type="submission" date="2021-10" db="EMBL/GenBank/DDBJ databases">
        <title>Tropical sea cucumber genome reveals ecological adaptation and Cuvierian tubules defense mechanism.</title>
        <authorList>
            <person name="Chen T."/>
        </authorList>
    </citation>
    <scope>NUCLEOTIDE SEQUENCE</scope>
    <source>
        <strain evidence="2">Nanhai2018</strain>
        <tissue evidence="2">Muscle</tissue>
    </source>
</reference>
<keyword evidence="1" id="KW-1133">Transmembrane helix</keyword>
<feature type="transmembrane region" description="Helical" evidence="1">
    <location>
        <begin position="124"/>
        <end position="143"/>
    </location>
</feature>
<evidence type="ECO:0000313" key="3">
    <source>
        <dbReference type="Proteomes" id="UP001152320"/>
    </source>
</evidence>
<accession>A0A9Q1HCK9</accession>
<dbReference type="EMBL" id="JAIZAY010000006">
    <property type="protein sequence ID" value="KAJ8040438.1"/>
    <property type="molecule type" value="Genomic_DNA"/>
</dbReference>
<feature type="transmembrane region" description="Helical" evidence="1">
    <location>
        <begin position="21"/>
        <end position="42"/>
    </location>
</feature>
<keyword evidence="1" id="KW-0472">Membrane</keyword>
<dbReference type="Proteomes" id="UP001152320">
    <property type="component" value="Chromosome 6"/>
</dbReference>
<protein>
    <submittedName>
        <fullName evidence="2">Uncharacterized protein</fullName>
    </submittedName>
</protein>
<organism evidence="2 3">
    <name type="scientific">Holothuria leucospilota</name>
    <name type="common">Black long sea cucumber</name>
    <name type="synonym">Mertensiothuria leucospilota</name>
    <dbReference type="NCBI Taxonomy" id="206669"/>
    <lineage>
        <taxon>Eukaryota</taxon>
        <taxon>Metazoa</taxon>
        <taxon>Echinodermata</taxon>
        <taxon>Eleutherozoa</taxon>
        <taxon>Echinozoa</taxon>
        <taxon>Holothuroidea</taxon>
        <taxon>Aspidochirotacea</taxon>
        <taxon>Aspidochirotida</taxon>
        <taxon>Holothuriidae</taxon>
        <taxon>Holothuria</taxon>
    </lineage>
</organism>
<sequence>MPAYVKWIGTIIDQTGLKYICFNHMITTYILTSTVMFIMTLINVSSPRIATIAMSSLMSLFIVTLSIKFAYHLTHSFKTYFELTERVIDRVGLKYIFFNYVLSSCLVSILILFLITFVNTTSPRLTIGAILSLLTLLVVNLTIECAHQIIFWMHISRDPATLLDQAPPNPYLT</sequence>
<keyword evidence="3" id="KW-1185">Reference proteome</keyword>
<comment type="caution">
    <text evidence="2">The sequence shown here is derived from an EMBL/GenBank/DDBJ whole genome shotgun (WGS) entry which is preliminary data.</text>
</comment>
<keyword evidence="1" id="KW-0812">Transmembrane</keyword>
<name>A0A9Q1HCK9_HOLLE</name>
<evidence type="ECO:0000256" key="1">
    <source>
        <dbReference type="SAM" id="Phobius"/>
    </source>
</evidence>
<evidence type="ECO:0000313" key="2">
    <source>
        <dbReference type="EMBL" id="KAJ8040438.1"/>
    </source>
</evidence>
<feature type="transmembrane region" description="Helical" evidence="1">
    <location>
        <begin position="92"/>
        <end position="118"/>
    </location>
</feature>
<gene>
    <name evidence="2" type="ORF">HOLleu_14731</name>
</gene>
<feature type="transmembrane region" description="Helical" evidence="1">
    <location>
        <begin position="48"/>
        <end position="71"/>
    </location>
</feature>
<proteinExistence type="predicted"/>